<reference evidence="1 2" key="1">
    <citation type="submission" date="2019-03" db="EMBL/GenBank/DDBJ databases">
        <title>Complete genome sequence of two outbreak-associated Acinetobacter haemolyticus strains.</title>
        <authorList>
            <person name="Bai L."/>
            <person name="Zhang S.-C."/>
            <person name="Deng Y."/>
            <person name="Song C.-C."/>
            <person name="Kang G.-B."/>
            <person name="Dong Y."/>
            <person name="Wang Y."/>
            <person name="Gao F."/>
            <person name="Huang H."/>
        </authorList>
    </citation>
    <scope>NUCLEOTIDE SEQUENCE [LARGE SCALE GENOMIC DNA]</scope>
    <source>
        <strain evidence="1 2">TJR01</strain>
    </source>
</reference>
<dbReference type="EMBL" id="CP038009">
    <property type="protein sequence ID" value="QBQ17001.1"/>
    <property type="molecule type" value="Genomic_DNA"/>
</dbReference>
<protein>
    <submittedName>
        <fullName evidence="1">Uncharacterized protein</fullName>
    </submittedName>
</protein>
<sequence>MRFSFPAIAVVAVTFSGCATLKPMELQSDFWQQPNKKVAVVVYELPKSAAYKAGNQGLLDVAINNAISNKFDNFVESLQFEPYSTLAEDIEKEFDQRGFDATVVKLDPKNIPALEKTAEQKKNPAVFQMNLAAVPDLKDKDLVFIVTSNQVGTTRSYYGFVPTSAPQGVYGGIAHLVDVKTNEIKWWKPVNVVKPVSGKWDQPPSYPNVAQAVDLAVEASKQEYKKQFFNYNMPKVTITN</sequence>
<dbReference type="AlphaFoldDB" id="A0A4P7B6R2"/>
<evidence type="ECO:0000313" key="2">
    <source>
        <dbReference type="Proteomes" id="UP000294395"/>
    </source>
</evidence>
<dbReference type="PROSITE" id="PS51257">
    <property type="entry name" value="PROKAR_LIPOPROTEIN"/>
    <property type="match status" value="1"/>
</dbReference>
<organism evidence="1 2">
    <name type="scientific">Acinetobacter haemolyticus</name>
    <dbReference type="NCBI Taxonomy" id="29430"/>
    <lineage>
        <taxon>Bacteria</taxon>
        <taxon>Pseudomonadati</taxon>
        <taxon>Pseudomonadota</taxon>
        <taxon>Gammaproteobacteria</taxon>
        <taxon>Moraxellales</taxon>
        <taxon>Moraxellaceae</taxon>
        <taxon>Acinetobacter</taxon>
    </lineage>
</organism>
<dbReference type="Proteomes" id="UP000294395">
    <property type="component" value="Chromosome"/>
</dbReference>
<evidence type="ECO:0000313" key="1">
    <source>
        <dbReference type="EMBL" id="QBQ17001.1"/>
    </source>
</evidence>
<name>A0A4P7B6R2_ACIHA</name>
<accession>A0A4P7B6R2</accession>
<dbReference type="RefSeq" id="WP_134252814.1">
    <property type="nucleotide sequence ID" value="NZ_CP038009.1"/>
</dbReference>
<proteinExistence type="predicted"/>
<gene>
    <name evidence="1" type="ORF">AHTJR_12305</name>
</gene>